<protein>
    <submittedName>
        <fullName evidence="2">Glycosyltransferase family 2 protein</fullName>
    </submittedName>
</protein>
<dbReference type="EMBL" id="CP027768">
    <property type="protein sequence ID" value="AYW49639.1"/>
    <property type="molecule type" value="Genomic_DNA"/>
</dbReference>
<dbReference type="InterPro" id="IPR029044">
    <property type="entry name" value="Nucleotide-diphossugar_trans"/>
</dbReference>
<dbReference type="PANTHER" id="PTHR22916:SF3">
    <property type="entry name" value="UDP-GLCNAC:BETAGAL BETA-1,3-N-ACETYLGLUCOSAMINYLTRANSFERASE-LIKE PROTEIN 1"/>
    <property type="match status" value="1"/>
</dbReference>
<dbReference type="GO" id="GO:0016758">
    <property type="term" value="F:hexosyltransferase activity"/>
    <property type="evidence" value="ECO:0007669"/>
    <property type="project" value="UniProtKB-ARBA"/>
</dbReference>
<organism evidence="2 3">
    <name type="scientific">Tetragenococcus halophilus</name>
    <name type="common">Pediococcus halophilus</name>
    <dbReference type="NCBI Taxonomy" id="51669"/>
    <lineage>
        <taxon>Bacteria</taxon>
        <taxon>Bacillati</taxon>
        <taxon>Bacillota</taxon>
        <taxon>Bacilli</taxon>
        <taxon>Lactobacillales</taxon>
        <taxon>Enterococcaceae</taxon>
        <taxon>Tetragenococcus</taxon>
    </lineage>
</organism>
<dbReference type="Proteomes" id="UP000280475">
    <property type="component" value="Chromosome"/>
</dbReference>
<sequence length="263" mass="30753">MIVDISVITTVYNSERYIKECIESVQQQILPQNVTFEHVIVDDGSTDDTENLIRQLQKKYPNINYLKYGKLGRAKALNRAVDNSKGKYIANLDSDDLFLPNKLYLQYEFMEKHEECDLLCTESTTFNDKIPLNNTEELTYKIVDYKLLKKNIVNHSSVLFKKQELLNIGKYDETRTSQIDLELWLRYLYHGLTICRLDAILTGKRVHANQSFERGNRLRYLTGSAKVKLKYIVKMKKYGYIPAVGFRFFGGMLPESFRAKFRN</sequence>
<dbReference type="InterPro" id="IPR001173">
    <property type="entry name" value="Glyco_trans_2-like"/>
</dbReference>
<dbReference type="PANTHER" id="PTHR22916">
    <property type="entry name" value="GLYCOSYLTRANSFERASE"/>
    <property type="match status" value="1"/>
</dbReference>
<reference evidence="2 3" key="1">
    <citation type="journal article" date="2012" name="Int. J. Syst. Evol. Microbiol.">
        <title>Characterization of Tetragenococcus strains from sugar thick juice reveals a novel species, Tetragenococcus osmophilus sp. nov., and divides Tetragenococcus halophilus into two subspecies, T. halophilus subsp. halophilus subsp. nov. and T. halophilus subsp. flandriensis subsp. nov.</title>
        <authorList>
            <person name="Juste A."/>
            <person name="Van Trappen S."/>
            <person name="Verreth C."/>
            <person name="Cleenwerck I."/>
            <person name="De Vos P."/>
            <person name="Lievens B."/>
            <person name="Willems K.A."/>
        </authorList>
    </citation>
    <scope>NUCLEOTIDE SEQUENCE [LARGE SCALE GENOMIC DNA]</scope>
    <source>
        <strain evidence="2 3">LMG 26042</strain>
    </source>
</reference>
<gene>
    <name evidence="2" type="ORF">C7H83_03635</name>
</gene>
<accession>A0A3G5FH49</accession>
<dbReference type="SUPFAM" id="SSF53448">
    <property type="entry name" value="Nucleotide-diphospho-sugar transferases"/>
    <property type="match status" value="1"/>
</dbReference>
<dbReference type="Pfam" id="PF00535">
    <property type="entry name" value="Glycos_transf_2"/>
    <property type="match status" value="1"/>
</dbReference>
<evidence type="ECO:0000259" key="1">
    <source>
        <dbReference type="Pfam" id="PF00535"/>
    </source>
</evidence>
<dbReference type="Gene3D" id="3.90.550.10">
    <property type="entry name" value="Spore Coat Polysaccharide Biosynthesis Protein SpsA, Chain A"/>
    <property type="match status" value="1"/>
</dbReference>
<dbReference type="CDD" id="cd00761">
    <property type="entry name" value="Glyco_tranf_GTA_type"/>
    <property type="match status" value="1"/>
</dbReference>
<keyword evidence="2" id="KW-0808">Transferase</keyword>
<feature type="domain" description="Glycosyltransferase 2-like" evidence="1">
    <location>
        <begin position="6"/>
        <end position="129"/>
    </location>
</feature>
<name>A0A3G5FH49_TETHA</name>
<evidence type="ECO:0000313" key="3">
    <source>
        <dbReference type="Proteomes" id="UP000280475"/>
    </source>
</evidence>
<dbReference type="AlphaFoldDB" id="A0A3G5FH49"/>
<evidence type="ECO:0000313" key="2">
    <source>
        <dbReference type="EMBL" id="AYW49639.1"/>
    </source>
</evidence>
<proteinExistence type="predicted"/>